<evidence type="ECO:0000313" key="3">
    <source>
        <dbReference type="Proteomes" id="UP001307889"/>
    </source>
</evidence>
<evidence type="ECO:0000256" key="1">
    <source>
        <dbReference type="SAM" id="MobiDB-lite"/>
    </source>
</evidence>
<name>A0ABN7A8V6_9HEMI</name>
<proteinExistence type="predicted"/>
<protein>
    <submittedName>
        <fullName evidence="2">Uncharacterized protein</fullName>
    </submittedName>
</protein>
<gene>
    <name evidence="2" type="ORF">NTJ_00105</name>
</gene>
<keyword evidence="3" id="KW-1185">Reference proteome</keyword>
<sequence>MISLVDSSMRTRESDEMARKQSMKADWLQSSRTTCQHTAPHWDSSGRKRGLHLSFFLLLKESIAETKLPTVYGEIEMFTGQQQILSRQKIKLGKFSSLFWTSSIL</sequence>
<accession>A0ABN7A8V6</accession>
<dbReference type="EMBL" id="AP028909">
    <property type="protein sequence ID" value="BES87300.1"/>
    <property type="molecule type" value="Genomic_DNA"/>
</dbReference>
<reference evidence="2 3" key="1">
    <citation type="submission" date="2023-09" db="EMBL/GenBank/DDBJ databases">
        <title>Nesidiocoris tenuis whole genome shotgun sequence.</title>
        <authorList>
            <person name="Shibata T."/>
            <person name="Shimoda M."/>
            <person name="Kobayashi T."/>
            <person name="Uehara T."/>
        </authorList>
    </citation>
    <scope>NUCLEOTIDE SEQUENCE [LARGE SCALE GENOMIC DNA]</scope>
    <source>
        <strain evidence="2 3">Japan</strain>
    </source>
</reference>
<dbReference type="Proteomes" id="UP001307889">
    <property type="component" value="Chromosome 1"/>
</dbReference>
<organism evidence="2 3">
    <name type="scientific">Nesidiocoris tenuis</name>
    <dbReference type="NCBI Taxonomy" id="355587"/>
    <lineage>
        <taxon>Eukaryota</taxon>
        <taxon>Metazoa</taxon>
        <taxon>Ecdysozoa</taxon>
        <taxon>Arthropoda</taxon>
        <taxon>Hexapoda</taxon>
        <taxon>Insecta</taxon>
        <taxon>Pterygota</taxon>
        <taxon>Neoptera</taxon>
        <taxon>Paraneoptera</taxon>
        <taxon>Hemiptera</taxon>
        <taxon>Heteroptera</taxon>
        <taxon>Panheteroptera</taxon>
        <taxon>Cimicomorpha</taxon>
        <taxon>Miridae</taxon>
        <taxon>Dicyphina</taxon>
        <taxon>Nesidiocoris</taxon>
    </lineage>
</organism>
<feature type="compositionally biased region" description="Basic and acidic residues" evidence="1">
    <location>
        <begin position="9"/>
        <end position="19"/>
    </location>
</feature>
<evidence type="ECO:0000313" key="2">
    <source>
        <dbReference type="EMBL" id="BES87300.1"/>
    </source>
</evidence>
<feature type="region of interest" description="Disordered" evidence="1">
    <location>
        <begin position="1"/>
        <end position="24"/>
    </location>
</feature>